<reference evidence="2 3" key="1">
    <citation type="submission" date="2019-10" db="EMBL/GenBank/DDBJ databases">
        <title>Description of Paenibacillus terricola sp. nov.</title>
        <authorList>
            <person name="Carlier A."/>
            <person name="Qi S."/>
        </authorList>
    </citation>
    <scope>NUCLEOTIDE SEQUENCE [LARGE SCALE GENOMIC DNA]</scope>
    <source>
        <strain evidence="2 3">LMG 31459</strain>
    </source>
</reference>
<accession>A0ABX1YHX1</accession>
<evidence type="ECO:0000313" key="2">
    <source>
        <dbReference type="EMBL" id="NOU80620.1"/>
    </source>
</evidence>
<dbReference type="EMBL" id="WHOB01000051">
    <property type="protein sequence ID" value="NOU80620.1"/>
    <property type="molecule type" value="Genomic_DNA"/>
</dbReference>
<dbReference type="RefSeq" id="WP_171718253.1">
    <property type="nucleotide sequence ID" value="NZ_WHOB01000051.1"/>
</dbReference>
<dbReference type="InterPro" id="IPR016181">
    <property type="entry name" value="Acyl_CoA_acyltransferase"/>
</dbReference>
<feature type="domain" description="N-acetyltransferase" evidence="1">
    <location>
        <begin position="110"/>
        <end position="254"/>
    </location>
</feature>
<dbReference type="CDD" id="cd04301">
    <property type="entry name" value="NAT_SF"/>
    <property type="match status" value="1"/>
</dbReference>
<evidence type="ECO:0000313" key="3">
    <source>
        <dbReference type="Proteomes" id="UP000596857"/>
    </source>
</evidence>
<comment type="caution">
    <text evidence="2">The sequence shown here is derived from an EMBL/GenBank/DDBJ whole genome shotgun (WGS) entry which is preliminary data.</text>
</comment>
<dbReference type="Proteomes" id="UP000596857">
    <property type="component" value="Unassembled WGS sequence"/>
</dbReference>
<protein>
    <submittedName>
        <fullName evidence="2">GNAT family N-acetyltransferase</fullName>
    </submittedName>
</protein>
<dbReference type="Gene3D" id="3.40.630.30">
    <property type="match status" value="1"/>
</dbReference>
<dbReference type="PROSITE" id="PS51186">
    <property type="entry name" value="GNAT"/>
    <property type="match status" value="1"/>
</dbReference>
<organism evidence="2 3">
    <name type="scientific">Paenibacillus phytohabitans</name>
    <dbReference type="NCBI Taxonomy" id="2654978"/>
    <lineage>
        <taxon>Bacteria</taxon>
        <taxon>Bacillati</taxon>
        <taxon>Bacillota</taxon>
        <taxon>Bacilli</taxon>
        <taxon>Bacillales</taxon>
        <taxon>Paenibacillaceae</taxon>
        <taxon>Paenibacillus</taxon>
    </lineage>
</organism>
<dbReference type="InterPro" id="IPR000182">
    <property type="entry name" value="GNAT_dom"/>
</dbReference>
<name>A0ABX1YHX1_9BACL</name>
<evidence type="ECO:0000259" key="1">
    <source>
        <dbReference type="PROSITE" id="PS51186"/>
    </source>
</evidence>
<dbReference type="Pfam" id="PF00583">
    <property type="entry name" value="Acetyltransf_1"/>
    <property type="match status" value="1"/>
</dbReference>
<proteinExistence type="predicted"/>
<gene>
    <name evidence="2" type="ORF">GC101_17285</name>
</gene>
<dbReference type="SUPFAM" id="SSF55729">
    <property type="entry name" value="Acyl-CoA N-acyltransferases (Nat)"/>
    <property type="match status" value="1"/>
</dbReference>
<sequence length="254" mass="29074">MGVTFKTTYNKGAIEYCVSAKVSSIHELTQFTERDYSQYAIKNKRISVPVEILDHGESVYTVLNEFDAVYNHYSLNILDFNPHIGTRPNEEEIIVLPNLLRETADFLGAFFYYPRSQAIVMAQVARYITFLMRECSQRDPREFSKEGIDPSWYTLGDTLIVSIEKSDFSDAIWVTGFQTIEVLEDGTLKLWLAYVVPDYRKTGVYEALLAKAADWAKSKDCHKLSIATDTTDSNVMNYLLTSRGFKLDSVTFRN</sequence>
<keyword evidence="3" id="KW-1185">Reference proteome</keyword>